<dbReference type="OrthoDB" id="452659at2"/>
<evidence type="ECO:0000313" key="2">
    <source>
        <dbReference type="EMBL" id="OKH14024.1"/>
    </source>
</evidence>
<dbReference type="GO" id="GO:0016740">
    <property type="term" value="F:transferase activity"/>
    <property type="evidence" value="ECO:0007669"/>
    <property type="project" value="UniProtKB-KW"/>
</dbReference>
<dbReference type="EMBL" id="MRCA01000005">
    <property type="protein sequence ID" value="OKH14024.1"/>
    <property type="molecule type" value="Genomic_DNA"/>
</dbReference>
<dbReference type="InterPro" id="IPR029044">
    <property type="entry name" value="Nucleotide-diphossugar_trans"/>
</dbReference>
<reference evidence="2 3" key="1">
    <citation type="submission" date="2016-11" db="EMBL/GenBank/DDBJ databases">
        <title>Draft Genome Sequences of Nine Cyanobacterial Strains from Diverse Habitats.</title>
        <authorList>
            <person name="Zhu T."/>
            <person name="Hou S."/>
            <person name="Lu X."/>
            <person name="Hess W.R."/>
        </authorList>
    </citation>
    <scope>NUCLEOTIDE SEQUENCE [LARGE SCALE GENOMIC DNA]</scope>
    <source>
        <strain evidence="2 3">NIES-592</strain>
    </source>
</reference>
<accession>A0A1U7GZX8</accession>
<protein>
    <submittedName>
        <fullName evidence="2">Glycosyl transferase family 2</fullName>
    </submittedName>
</protein>
<keyword evidence="3" id="KW-1185">Reference proteome</keyword>
<organism evidence="2 3">
    <name type="scientific">Fischerella major NIES-592</name>
    <dbReference type="NCBI Taxonomy" id="210994"/>
    <lineage>
        <taxon>Bacteria</taxon>
        <taxon>Bacillati</taxon>
        <taxon>Cyanobacteriota</taxon>
        <taxon>Cyanophyceae</taxon>
        <taxon>Nostocales</taxon>
        <taxon>Hapalosiphonaceae</taxon>
        <taxon>Fischerella</taxon>
    </lineage>
</organism>
<comment type="caution">
    <text evidence="2">The sequence shown here is derived from an EMBL/GenBank/DDBJ whole genome shotgun (WGS) entry which is preliminary data.</text>
</comment>
<evidence type="ECO:0000313" key="3">
    <source>
        <dbReference type="Proteomes" id="UP000186391"/>
    </source>
</evidence>
<gene>
    <name evidence="2" type="ORF">NIES592_11950</name>
</gene>
<dbReference type="InterPro" id="IPR001173">
    <property type="entry name" value="Glyco_trans_2-like"/>
</dbReference>
<feature type="domain" description="Glycosyltransferase 2-like" evidence="1">
    <location>
        <begin position="10"/>
        <end position="113"/>
    </location>
</feature>
<dbReference type="AlphaFoldDB" id="A0A1U7GZX8"/>
<dbReference type="SUPFAM" id="SSF53448">
    <property type="entry name" value="Nucleotide-diphospho-sugar transferases"/>
    <property type="match status" value="1"/>
</dbReference>
<dbReference type="Pfam" id="PF00535">
    <property type="entry name" value="Glycos_transf_2"/>
    <property type="match status" value="1"/>
</dbReference>
<dbReference type="CDD" id="cd02526">
    <property type="entry name" value="GT2_RfbF_like"/>
    <property type="match status" value="1"/>
</dbReference>
<keyword evidence="2" id="KW-0808">Transferase</keyword>
<dbReference type="Gene3D" id="3.90.550.10">
    <property type="entry name" value="Spore Coat Polysaccharide Biosynthesis Protein SpsA, Chain A"/>
    <property type="match status" value="1"/>
</dbReference>
<dbReference type="RefSeq" id="WP_073555846.1">
    <property type="nucleotide sequence ID" value="NZ_MRCA01000005.1"/>
</dbReference>
<name>A0A1U7GZX8_9CYAN</name>
<sequence length="309" mass="35443">MSHYKVAAYITAYQEIAALNKTIIAITKQSYPIEKILIIDNSQNQIITDNSYENIIVDFHPENIGVAGGLKIAVGWAIQQGYDFLWLFDQDSEPNSDVLEKLLAYYQCLSKDKNIGIIAPAIFDINTKQEFPGCVFQDYKLVPFPGAATIQSFYQCDAVITSGSLININAAKCIELPRADLFLDAVDYAYCMNFRNHGYEIIVVKSPMMKHRIGNYSLVKDRFKKHINTFSTFICSPSRYYYACRNHTFLETRLAAKIKLYRSIAYRIKFLIMMMQRIIRYEADLVLLKLWACIVGTFDGFRGKLGKTW</sequence>
<proteinExistence type="predicted"/>
<evidence type="ECO:0000259" key="1">
    <source>
        <dbReference type="Pfam" id="PF00535"/>
    </source>
</evidence>
<dbReference type="Proteomes" id="UP000186391">
    <property type="component" value="Unassembled WGS sequence"/>
</dbReference>